<evidence type="ECO:0000256" key="2">
    <source>
        <dbReference type="ARBA" id="ARBA00022490"/>
    </source>
</evidence>
<comment type="subunit">
    <text evidence="6">Heterooligomer composed of large and small subunits.</text>
</comment>
<evidence type="ECO:0000256" key="3">
    <source>
        <dbReference type="ARBA" id="ARBA00022722"/>
    </source>
</evidence>
<keyword evidence="5 6" id="KW-0269">Exonuclease</keyword>
<dbReference type="Pfam" id="PF02609">
    <property type="entry name" value="Exonuc_VII_S"/>
    <property type="match status" value="1"/>
</dbReference>
<evidence type="ECO:0000256" key="6">
    <source>
        <dbReference type="HAMAP-Rule" id="MF_00337"/>
    </source>
</evidence>
<dbReference type="EC" id="3.1.11.6" evidence="6"/>
<comment type="caution">
    <text evidence="7">The sequence shown here is derived from an EMBL/GenBank/DDBJ whole genome shotgun (WGS) entry which is preliminary data.</text>
</comment>
<dbReference type="PIRSF" id="PIRSF006488">
    <property type="entry name" value="Exonuc_VII_S"/>
    <property type="match status" value="1"/>
</dbReference>
<comment type="subcellular location">
    <subcellularLocation>
        <location evidence="6">Cytoplasm</location>
    </subcellularLocation>
</comment>
<dbReference type="EMBL" id="BAAAFD010000007">
    <property type="protein sequence ID" value="GAA0857840.1"/>
    <property type="molecule type" value="Genomic_DNA"/>
</dbReference>
<evidence type="ECO:0000313" key="8">
    <source>
        <dbReference type="Proteomes" id="UP001500359"/>
    </source>
</evidence>
<keyword evidence="8" id="KW-1185">Reference proteome</keyword>
<evidence type="ECO:0000256" key="4">
    <source>
        <dbReference type="ARBA" id="ARBA00022801"/>
    </source>
</evidence>
<dbReference type="InterPro" id="IPR003761">
    <property type="entry name" value="Exonuc_VII_S"/>
</dbReference>
<dbReference type="PANTHER" id="PTHR34137">
    <property type="entry name" value="EXODEOXYRIBONUCLEASE 7 SMALL SUBUNIT"/>
    <property type="match status" value="1"/>
</dbReference>
<name>A0ABP3WWL3_9ALTE</name>
<proteinExistence type="inferred from homology"/>
<reference evidence="8" key="1">
    <citation type="journal article" date="2019" name="Int. J. Syst. Evol. Microbiol.">
        <title>The Global Catalogue of Microorganisms (GCM) 10K type strain sequencing project: providing services to taxonomists for standard genome sequencing and annotation.</title>
        <authorList>
            <consortium name="The Broad Institute Genomics Platform"/>
            <consortium name="The Broad Institute Genome Sequencing Center for Infectious Disease"/>
            <person name="Wu L."/>
            <person name="Ma J."/>
        </authorList>
    </citation>
    <scope>NUCLEOTIDE SEQUENCE [LARGE SCALE GENOMIC DNA]</scope>
    <source>
        <strain evidence="8">JCM 15896</strain>
    </source>
</reference>
<dbReference type="SUPFAM" id="SSF116842">
    <property type="entry name" value="XseB-like"/>
    <property type="match status" value="1"/>
</dbReference>
<accession>A0ABP3WWL3</accession>
<dbReference type="NCBIfam" id="TIGR01280">
    <property type="entry name" value="xseB"/>
    <property type="match status" value="1"/>
</dbReference>
<dbReference type="HAMAP" id="MF_00337">
    <property type="entry name" value="Exonuc_7_S"/>
    <property type="match status" value="1"/>
</dbReference>
<comment type="similarity">
    <text evidence="1 6">Belongs to the XseB family.</text>
</comment>
<dbReference type="Proteomes" id="UP001500359">
    <property type="component" value="Unassembled WGS sequence"/>
</dbReference>
<keyword evidence="4 6" id="KW-0378">Hydrolase</keyword>
<keyword evidence="3 6" id="KW-0540">Nuclease</keyword>
<evidence type="ECO:0000256" key="1">
    <source>
        <dbReference type="ARBA" id="ARBA00009998"/>
    </source>
</evidence>
<dbReference type="Gene3D" id="1.10.287.1040">
    <property type="entry name" value="Exonuclease VII, small subunit"/>
    <property type="match status" value="1"/>
</dbReference>
<evidence type="ECO:0000256" key="5">
    <source>
        <dbReference type="ARBA" id="ARBA00022839"/>
    </source>
</evidence>
<dbReference type="NCBIfam" id="NF002140">
    <property type="entry name" value="PRK00977.1-4"/>
    <property type="match status" value="1"/>
</dbReference>
<keyword evidence="2 6" id="KW-0963">Cytoplasm</keyword>
<protein>
    <recommendedName>
        <fullName evidence="6">Exodeoxyribonuclease 7 small subunit</fullName>
        <ecNumber evidence="6">3.1.11.6</ecNumber>
    </recommendedName>
    <alternativeName>
        <fullName evidence="6">Exodeoxyribonuclease VII small subunit</fullName>
        <shortName evidence="6">Exonuclease VII small subunit</shortName>
    </alternativeName>
</protein>
<sequence>MSDNQGNSQQSFEEAMLELEKLVAEMETGDLPLEQALSKFERGIALARTSQTMLKKAEQRVQVLTQQGDDESLQPLSDPQA</sequence>
<comment type="catalytic activity">
    <reaction evidence="6">
        <text>Exonucleolytic cleavage in either 5'- to 3'- or 3'- to 5'-direction to yield nucleoside 5'-phosphates.</text>
        <dbReference type="EC" id="3.1.11.6"/>
    </reaction>
</comment>
<comment type="function">
    <text evidence="6">Bidirectionally degrades single-stranded DNA into large acid-insoluble oligonucleotides, which are then degraded further into small acid-soluble oligonucleotides.</text>
</comment>
<dbReference type="RefSeq" id="WP_343860492.1">
    <property type="nucleotide sequence ID" value="NZ_BAAAFD010000007.1"/>
</dbReference>
<organism evidence="7 8">
    <name type="scientific">Aliiglaciecola litoralis</name>
    <dbReference type="NCBI Taxonomy" id="582857"/>
    <lineage>
        <taxon>Bacteria</taxon>
        <taxon>Pseudomonadati</taxon>
        <taxon>Pseudomonadota</taxon>
        <taxon>Gammaproteobacteria</taxon>
        <taxon>Alteromonadales</taxon>
        <taxon>Alteromonadaceae</taxon>
        <taxon>Aliiglaciecola</taxon>
    </lineage>
</organism>
<dbReference type="InterPro" id="IPR037004">
    <property type="entry name" value="Exonuc_VII_ssu_sf"/>
</dbReference>
<gene>
    <name evidence="6 7" type="primary">xseB</name>
    <name evidence="7" type="ORF">GCM10009114_25140</name>
</gene>
<evidence type="ECO:0000313" key="7">
    <source>
        <dbReference type="EMBL" id="GAA0857840.1"/>
    </source>
</evidence>
<dbReference type="PANTHER" id="PTHR34137:SF1">
    <property type="entry name" value="EXODEOXYRIBONUCLEASE 7 SMALL SUBUNIT"/>
    <property type="match status" value="1"/>
</dbReference>